<evidence type="ECO:0000313" key="3">
    <source>
        <dbReference type="Proteomes" id="UP000275267"/>
    </source>
</evidence>
<evidence type="ECO:0008006" key="4">
    <source>
        <dbReference type="Google" id="ProtNLM"/>
    </source>
</evidence>
<gene>
    <name evidence="2" type="ORF">C2845_PM10G05980</name>
</gene>
<evidence type="ECO:0000313" key="2">
    <source>
        <dbReference type="EMBL" id="RLM55825.1"/>
    </source>
</evidence>
<accession>A0A3L6PIA7</accession>
<reference evidence="3" key="1">
    <citation type="journal article" date="2019" name="Nat. Commun.">
        <title>The genome of broomcorn millet.</title>
        <authorList>
            <person name="Zou C."/>
            <person name="Miki D."/>
            <person name="Li D."/>
            <person name="Tang Q."/>
            <person name="Xiao L."/>
            <person name="Rajput S."/>
            <person name="Deng P."/>
            <person name="Jia W."/>
            <person name="Huang R."/>
            <person name="Zhang M."/>
            <person name="Sun Y."/>
            <person name="Hu J."/>
            <person name="Fu X."/>
            <person name="Schnable P.S."/>
            <person name="Li F."/>
            <person name="Zhang H."/>
            <person name="Feng B."/>
            <person name="Zhu X."/>
            <person name="Liu R."/>
            <person name="Schnable J.C."/>
            <person name="Zhu J.-K."/>
            <person name="Zhang H."/>
        </authorList>
    </citation>
    <scope>NUCLEOTIDE SEQUENCE [LARGE SCALE GENOMIC DNA]</scope>
</reference>
<protein>
    <recommendedName>
        <fullName evidence="4">Protein FAR1-RELATED SEQUENCE</fullName>
    </recommendedName>
</protein>
<dbReference type="Proteomes" id="UP000275267">
    <property type="component" value="Unassembled WGS sequence"/>
</dbReference>
<dbReference type="GO" id="GO:0003676">
    <property type="term" value="F:nucleic acid binding"/>
    <property type="evidence" value="ECO:0007669"/>
    <property type="project" value="InterPro"/>
</dbReference>
<name>A0A3L6PIA7_PANMI</name>
<dbReference type="OrthoDB" id="694296at2759"/>
<dbReference type="GO" id="GO:0008270">
    <property type="term" value="F:zinc ion binding"/>
    <property type="evidence" value="ECO:0007669"/>
    <property type="project" value="InterPro"/>
</dbReference>
<evidence type="ECO:0000256" key="1">
    <source>
        <dbReference type="SAM" id="MobiDB-lite"/>
    </source>
</evidence>
<feature type="region of interest" description="Disordered" evidence="1">
    <location>
        <begin position="157"/>
        <end position="204"/>
    </location>
</feature>
<keyword evidence="3" id="KW-1185">Reference proteome</keyword>
<proteinExistence type="predicted"/>
<dbReference type="InterPro" id="IPR036875">
    <property type="entry name" value="Znf_CCHC_sf"/>
</dbReference>
<comment type="caution">
    <text evidence="2">The sequence shown here is derived from an EMBL/GenBank/DDBJ whole genome shotgun (WGS) entry which is preliminary data.</text>
</comment>
<dbReference type="EMBL" id="PQIB02000018">
    <property type="protein sequence ID" value="RLM55825.1"/>
    <property type="molecule type" value="Genomic_DNA"/>
</dbReference>
<dbReference type="SUPFAM" id="SSF57756">
    <property type="entry name" value="Retrovirus zinc finger-like domains"/>
    <property type="match status" value="1"/>
</dbReference>
<dbReference type="AlphaFoldDB" id="A0A3L6PIA7"/>
<feature type="region of interest" description="Disordered" evidence="1">
    <location>
        <begin position="97"/>
        <end position="125"/>
    </location>
</feature>
<sequence length="243" mass="26971">MSVLHFVRQYQKIQNKCLVAQDGQDFRTDDRERRRWSRYPIERHSSTVYTKNLFYRFLKEIKKTAEYDVKPEVEGCASKETYTIMDNHIRLMHSEVDEMKKKKKSSTQRGGGRRFPASVPDDGPNVHIPAAGDTCDLSEPLGLNYLPANPNVPKNAGVSAPISTIPSGNNSGGPGGNPAELDGSGAMTQQDVGNPLRSKVKGRKKEKRIKNKCEICKLIGHNATRCPDKIGIEDGQSGSMVVN</sequence>
<organism evidence="2 3">
    <name type="scientific">Panicum miliaceum</name>
    <name type="common">Proso millet</name>
    <name type="synonym">Broomcorn millet</name>
    <dbReference type="NCBI Taxonomy" id="4540"/>
    <lineage>
        <taxon>Eukaryota</taxon>
        <taxon>Viridiplantae</taxon>
        <taxon>Streptophyta</taxon>
        <taxon>Embryophyta</taxon>
        <taxon>Tracheophyta</taxon>
        <taxon>Spermatophyta</taxon>
        <taxon>Magnoliopsida</taxon>
        <taxon>Liliopsida</taxon>
        <taxon>Poales</taxon>
        <taxon>Poaceae</taxon>
        <taxon>PACMAD clade</taxon>
        <taxon>Panicoideae</taxon>
        <taxon>Panicodae</taxon>
        <taxon>Paniceae</taxon>
        <taxon>Panicinae</taxon>
        <taxon>Panicum</taxon>
        <taxon>Panicum sect. Panicum</taxon>
    </lineage>
</organism>